<dbReference type="Gene3D" id="3.40.50.150">
    <property type="entry name" value="Vaccinia Virus protein VP39"/>
    <property type="match status" value="1"/>
</dbReference>
<dbReference type="Pfam" id="PF13649">
    <property type="entry name" value="Methyltransf_25"/>
    <property type="match status" value="1"/>
</dbReference>
<dbReference type="PANTHER" id="PTHR43861:SF1">
    <property type="entry name" value="TRANS-ACONITATE 2-METHYLTRANSFERASE"/>
    <property type="match status" value="1"/>
</dbReference>
<comment type="caution">
    <text evidence="4">The sequence shown here is derived from an EMBL/GenBank/DDBJ whole genome shotgun (WGS) entry which is preliminary data.</text>
</comment>
<dbReference type="EMBL" id="JAGINU010000004">
    <property type="protein sequence ID" value="MBP2371980.1"/>
    <property type="molecule type" value="Genomic_DNA"/>
</dbReference>
<dbReference type="SUPFAM" id="SSF53335">
    <property type="entry name" value="S-adenosyl-L-methionine-dependent methyltransferases"/>
    <property type="match status" value="1"/>
</dbReference>
<gene>
    <name evidence="4" type="ORF">JOF36_007753</name>
</gene>
<dbReference type="InterPro" id="IPR041698">
    <property type="entry name" value="Methyltransf_25"/>
</dbReference>
<evidence type="ECO:0000313" key="4">
    <source>
        <dbReference type="EMBL" id="MBP2371980.1"/>
    </source>
</evidence>
<dbReference type="InterPro" id="IPR029063">
    <property type="entry name" value="SAM-dependent_MTases_sf"/>
</dbReference>
<dbReference type="GO" id="GO:0008168">
    <property type="term" value="F:methyltransferase activity"/>
    <property type="evidence" value="ECO:0007669"/>
    <property type="project" value="UniProtKB-KW"/>
</dbReference>
<protein>
    <submittedName>
        <fullName evidence="4">SAM-dependent methyltransferase</fullName>
    </submittedName>
</protein>
<evidence type="ECO:0000256" key="1">
    <source>
        <dbReference type="ARBA" id="ARBA00022603"/>
    </source>
</evidence>
<feature type="domain" description="Methyltransferase" evidence="3">
    <location>
        <begin position="60"/>
        <end position="150"/>
    </location>
</feature>
<accession>A0ABS4W731</accession>
<dbReference type="Proteomes" id="UP001519295">
    <property type="component" value="Unassembled WGS sequence"/>
</dbReference>
<keyword evidence="5" id="KW-1185">Reference proteome</keyword>
<dbReference type="RefSeq" id="WP_210037028.1">
    <property type="nucleotide sequence ID" value="NZ_JAGINU010000004.1"/>
</dbReference>
<evidence type="ECO:0000313" key="5">
    <source>
        <dbReference type="Proteomes" id="UP001519295"/>
    </source>
</evidence>
<sequence length="220" mass="24097">MSSAHTETGTTDWNAETRTSYDTVADSYADQVRHALAEQPYLRSALALFADSVRRSGGPVADMGCGPGHITAHLNELGVDAFGVDLSPRMIEVARRDHPGLHFEVGSLAAPELPDASMGGLIAWQSLIHMPDEDVPVALEHFRRVLRTGGPAQLLFHAGNDSWVKTQGYGGHPMNVPVYRRQPHLVARWLRESGFEVEAHMVLNPDSEFPQALLFARRAA</sequence>
<reference evidence="4 5" key="1">
    <citation type="submission" date="2021-03" db="EMBL/GenBank/DDBJ databases">
        <title>Sequencing the genomes of 1000 actinobacteria strains.</title>
        <authorList>
            <person name="Klenk H.-P."/>
        </authorList>
    </citation>
    <scope>NUCLEOTIDE SEQUENCE [LARGE SCALE GENOMIC DNA]</scope>
    <source>
        <strain evidence="4 5">DSM 45256</strain>
    </source>
</reference>
<proteinExistence type="predicted"/>
<dbReference type="PANTHER" id="PTHR43861">
    <property type="entry name" value="TRANS-ACONITATE 2-METHYLTRANSFERASE-RELATED"/>
    <property type="match status" value="1"/>
</dbReference>
<organism evidence="4 5">
    <name type="scientific">Pseudonocardia parietis</name>
    <dbReference type="NCBI Taxonomy" id="570936"/>
    <lineage>
        <taxon>Bacteria</taxon>
        <taxon>Bacillati</taxon>
        <taxon>Actinomycetota</taxon>
        <taxon>Actinomycetes</taxon>
        <taxon>Pseudonocardiales</taxon>
        <taxon>Pseudonocardiaceae</taxon>
        <taxon>Pseudonocardia</taxon>
    </lineage>
</organism>
<evidence type="ECO:0000259" key="3">
    <source>
        <dbReference type="Pfam" id="PF13649"/>
    </source>
</evidence>
<evidence type="ECO:0000256" key="2">
    <source>
        <dbReference type="ARBA" id="ARBA00022679"/>
    </source>
</evidence>
<dbReference type="CDD" id="cd02440">
    <property type="entry name" value="AdoMet_MTases"/>
    <property type="match status" value="1"/>
</dbReference>
<name>A0ABS4W731_9PSEU</name>
<keyword evidence="2" id="KW-0808">Transferase</keyword>
<dbReference type="GO" id="GO:0032259">
    <property type="term" value="P:methylation"/>
    <property type="evidence" value="ECO:0007669"/>
    <property type="project" value="UniProtKB-KW"/>
</dbReference>
<keyword evidence="1 4" id="KW-0489">Methyltransferase</keyword>